<organism evidence="2 3">
    <name type="scientific">Parelaphostrongylus tenuis</name>
    <name type="common">Meningeal worm</name>
    <dbReference type="NCBI Taxonomy" id="148309"/>
    <lineage>
        <taxon>Eukaryota</taxon>
        <taxon>Metazoa</taxon>
        <taxon>Ecdysozoa</taxon>
        <taxon>Nematoda</taxon>
        <taxon>Chromadorea</taxon>
        <taxon>Rhabditida</taxon>
        <taxon>Rhabditina</taxon>
        <taxon>Rhabditomorpha</taxon>
        <taxon>Strongyloidea</taxon>
        <taxon>Metastrongylidae</taxon>
        <taxon>Parelaphostrongylus</taxon>
    </lineage>
</organism>
<feature type="domain" description="Transient receptor ion channel" evidence="1">
    <location>
        <begin position="35"/>
        <end position="96"/>
    </location>
</feature>
<accession>A0AAD5M3K2</accession>
<reference evidence="2" key="1">
    <citation type="submission" date="2021-06" db="EMBL/GenBank/DDBJ databases">
        <title>Parelaphostrongylus tenuis whole genome reference sequence.</title>
        <authorList>
            <person name="Garwood T.J."/>
            <person name="Larsen P.A."/>
            <person name="Fountain-Jones N.M."/>
            <person name="Garbe J.R."/>
            <person name="Macchietto M.G."/>
            <person name="Kania S.A."/>
            <person name="Gerhold R.W."/>
            <person name="Richards J.E."/>
            <person name="Wolf T.M."/>
        </authorList>
    </citation>
    <scope>NUCLEOTIDE SEQUENCE</scope>
    <source>
        <strain evidence="2">MNPRO001-30</strain>
        <tissue evidence="2">Meninges</tissue>
    </source>
</reference>
<name>A0AAD5M3K2_PARTN</name>
<proteinExistence type="predicted"/>
<protein>
    <recommendedName>
        <fullName evidence="1">Transient receptor ion channel domain-containing protein</fullName>
    </recommendedName>
</protein>
<dbReference type="SMART" id="SM01420">
    <property type="entry name" value="TRP_2"/>
    <property type="match status" value="1"/>
</dbReference>
<dbReference type="EMBL" id="JAHQIW010000634">
    <property type="protein sequence ID" value="KAJ1349263.1"/>
    <property type="molecule type" value="Genomic_DNA"/>
</dbReference>
<dbReference type="InterPro" id="IPR013555">
    <property type="entry name" value="TRP_dom"/>
</dbReference>
<keyword evidence="3" id="KW-1185">Reference proteome</keyword>
<dbReference type="Proteomes" id="UP001196413">
    <property type="component" value="Unassembled WGS sequence"/>
</dbReference>
<evidence type="ECO:0000259" key="1">
    <source>
        <dbReference type="SMART" id="SM01420"/>
    </source>
</evidence>
<dbReference type="Pfam" id="PF08344">
    <property type="entry name" value="TRP_2"/>
    <property type="match status" value="1"/>
</dbReference>
<comment type="caution">
    <text evidence="2">The sequence shown here is derived from an EMBL/GenBank/DDBJ whole genome shotgun (WGS) entry which is preliminary data.</text>
</comment>
<dbReference type="AlphaFoldDB" id="A0AAD5M3K2"/>
<sequence length="105" mass="11883">MAKEALLIAICIGSRPLVELILTIFQDFPHEERCGKCDLCLRMSNSNIDALRKVDVFRAVSSEAFLWLATDDPFAAACSLAQDIERCMENDNFEFMVRENLHTLA</sequence>
<gene>
    <name evidence="2" type="ORF">KIN20_004747</name>
</gene>
<evidence type="ECO:0000313" key="2">
    <source>
        <dbReference type="EMBL" id="KAJ1349263.1"/>
    </source>
</evidence>
<evidence type="ECO:0000313" key="3">
    <source>
        <dbReference type="Proteomes" id="UP001196413"/>
    </source>
</evidence>